<dbReference type="PROSITE" id="PS50106">
    <property type="entry name" value="PDZ"/>
    <property type="match status" value="1"/>
</dbReference>
<dbReference type="InterPro" id="IPR001478">
    <property type="entry name" value="PDZ"/>
</dbReference>
<keyword evidence="3" id="KW-1133">Transmembrane helix</keyword>
<evidence type="ECO:0000259" key="4">
    <source>
        <dbReference type="PROSITE" id="PS50106"/>
    </source>
</evidence>
<evidence type="ECO:0000313" key="6">
    <source>
        <dbReference type="Ensembl" id="ENSCSAVP00000009958.1"/>
    </source>
</evidence>
<evidence type="ECO:0000313" key="5">
    <source>
        <dbReference type="EMBL" id="BAA76285.1"/>
    </source>
</evidence>
<feature type="domain" description="PDZ" evidence="4">
    <location>
        <begin position="11"/>
        <end position="98"/>
    </location>
</feature>
<dbReference type="eggNOG" id="KOG3528">
    <property type="taxonomic scope" value="Eukaryota"/>
</dbReference>
<feature type="transmembrane region" description="Helical" evidence="3">
    <location>
        <begin position="121"/>
        <end position="138"/>
    </location>
</feature>
<dbReference type="GO" id="GO:0045197">
    <property type="term" value="P:establishment or maintenance of epithelial cell apical/basal polarity"/>
    <property type="evidence" value="ECO:0007669"/>
    <property type="project" value="TreeGrafter"/>
</dbReference>
<dbReference type="GO" id="GO:0098609">
    <property type="term" value="P:cell-cell adhesion"/>
    <property type="evidence" value="ECO:0007669"/>
    <property type="project" value="TreeGrafter"/>
</dbReference>
<accession>Q9XY06</accession>
<dbReference type="GO" id="GO:0097120">
    <property type="term" value="P:receptor localization to synapse"/>
    <property type="evidence" value="ECO:0007669"/>
    <property type="project" value="TreeGrafter"/>
</dbReference>
<organism evidence="5">
    <name type="scientific">Ciona savignyi</name>
    <name type="common">Pacific transparent sea squirt</name>
    <dbReference type="NCBI Taxonomy" id="51511"/>
    <lineage>
        <taxon>Eukaryota</taxon>
        <taxon>Metazoa</taxon>
        <taxon>Chordata</taxon>
        <taxon>Tunicata</taxon>
        <taxon>Ascidiacea</taxon>
        <taxon>Phlebobranchia</taxon>
        <taxon>Cionidae</taxon>
        <taxon>Ciona</taxon>
    </lineage>
</organism>
<sequence>MEARPRPSPVTINLSRGSSGLGFNIRGGVDQPHLPNDTGIFVTKIRENAAADKDGRLKEGDKLLEINGNELLDIKHSEAVDHFLSAGEHVTLKVWHGAEKFLVDEYSEMNKPKGWGSLKKLMLIVSIATAIGFAVYYVKRS</sequence>
<dbReference type="Ensembl" id="ENSCSAVT00000010079.1">
    <property type="protein sequence ID" value="ENSCSAVP00000009958.1"/>
    <property type="gene ID" value="ENSCSAVG00000005867.1"/>
</dbReference>
<dbReference type="SMART" id="SM00228">
    <property type="entry name" value="PDZ"/>
    <property type="match status" value="1"/>
</dbReference>
<dbReference type="STRING" id="51511.ENSCSAVP00000009958"/>
<dbReference type="PANTHER" id="PTHR23119:SF51">
    <property type="entry name" value="DISKS LARGE 1 TUMOR SUPPRESSOR PROTEIN"/>
    <property type="match status" value="1"/>
</dbReference>
<keyword evidence="2 3" id="KW-0472">Membrane</keyword>
<dbReference type="CDD" id="cd06709">
    <property type="entry name" value="PDZ_SYNJ2BP-like"/>
    <property type="match status" value="1"/>
</dbReference>
<dbReference type="GO" id="GO:0019901">
    <property type="term" value="F:protein kinase binding"/>
    <property type="evidence" value="ECO:0007669"/>
    <property type="project" value="TreeGrafter"/>
</dbReference>
<evidence type="ECO:0000256" key="1">
    <source>
        <dbReference type="ARBA" id="ARBA00004370"/>
    </source>
</evidence>
<dbReference type="PANTHER" id="PTHR23119">
    <property type="entry name" value="DISCS LARGE"/>
    <property type="match status" value="1"/>
</dbReference>
<reference evidence="7" key="2">
    <citation type="submission" date="2003-08" db="EMBL/GenBank/DDBJ databases">
        <authorList>
            <person name="Birren B."/>
            <person name="Nusbaum C."/>
            <person name="Abebe A."/>
            <person name="Abouelleil A."/>
            <person name="Adekoya E."/>
            <person name="Ait-zahra M."/>
            <person name="Allen N."/>
            <person name="Allen T."/>
            <person name="An P."/>
            <person name="Anderson M."/>
            <person name="Anderson S."/>
            <person name="Arachchi H."/>
            <person name="Armbruster J."/>
            <person name="Bachantsang P."/>
            <person name="Baldwin J."/>
            <person name="Barry A."/>
            <person name="Bayul T."/>
            <person name="Blitshsteyn B."/>
            <person name="Bloom T."/>
            <person name="Blye J."/>
            <person name="Boguslavskiy L."/>
            <person name="Borowsky M."/>
            <person name="Boukhgalter B."/>
            <person name="Brunache A."/>
            <person name="Butler J."/>
            <person name="Calixte N."/>
            <person name="Calvo S."/>
            <person name="Camarata J."/>
            <person name="Campo K."/>
            <person name="Chang J."/>
            <person name="Cheshatsang Y."/>
            <person name="Citroen M."/>
            <person name="Collymore A."/>
            <person name="Considine T."/>
            <person name="Cook A."/>
            <person name="Cooke P."/>
            <person name="Corum B."/>
            <person name="Cuomo C."/>
            <person name="David R."/>
            <person name="Dawoe T."/>
            <person name="Degray S."/>
            <person name="Dodge S."/>
            <person name="Dooley K."/>
            <person name="Dorje P."/>
            <person name="Dorjee K."/>
            <person name="Dorris L."/>
            <person name="Duffey N."/>
            <person name="Dupes A."/>
            <person name="Elkins T."/>
            <person name="Engels R."/>
            <person name="Erickson J."/>
            <person name="Farina A."/>
            <person name="Faro S."/>
            <person name="Ferreira P."/>
            <person name="Fischer H."/>
            <person name="Fitzgerald M."/>
            <person name="Foley K."/>
            <person name="Gage D."/>
            <person name="Galagan J."/>
            <person name="Gearin G."/>
            <person name="Gnerre S."/>
            <person name="Gnirke A."/>
            <person name="Goyette A."/>
            <person name="Graham J."/>
            <person name="Grandbois E."/>
            <person name="Gyaltsen K."/>
            <person name="Hafez N."/>
            <person name="Hagopian D."/>
            <person name="Hagos B."/>
            <person name="Hall J."/>
            <person name="Hatcher B."/>
            <person name="Heller A."/>
            <person name="Higgins H."/>
            <person name="Honan T."/>
            <person name="Horn A."/>
            <person name="Houde N."/>
            <person name="Hughes L."/>
            <person name="Hulme W."/>
            <person name="Husby E."/>
            <person name="Iliev I."/>
            <person name="Jaffe D."/>
            <person name="Jones C."/>
            <person name="Kamal M."/>
            <person name="Kamat A."/>
            <person name="Kamvysselis M."/>
            <person name="Karlsson E."/>
            <person name="Kells C."/>
            <person name="Kieu A."/>
            <person name="Kisner P."/>
            <person name="Kodira C."/>
            <person name="Kulbokas E."/>
            <person name="Labutti K."/>
            <person name="Lama D."/>
            <person name="Landers T."/>
            <person name="Leger J."/>
            <person name="Levine S."/>
            <person name="Lewis D."/>
            <person name="Lewis T."/>
            <person name="Lindblad-toh K."/>
            <person name="Liu X."/>
            <person name="Lokyitsang T."/>
            <person name="Lokyitsang Y."/>
            <person name="Lucien O."/>
            <person name="Lui A."/>
            <person name="Ma L.J."/>
            <person name="Mabbitt R."/>
            <person name="Macdonald J."/>
            <person name="Maclean C."/>
            <person name="Major J."/>
            <person name="Manning J."/>
            <person name="Marabella R."/>
            <person name="Maru K."/>
            <person name="Matthews C."/>
            <person name="Mauceli E."/>
            <person name="Mccarthy M."/>
            <person name="Mcdonough S."/>
            <person name="Mcghee T."/>
            <person name="Meldrim J."/>
            <person name="Meneus L."/>
            <person name="Mesirov J."/>
            <person name="Mihalev A."/>
            <person name="Mihova T."/>
            <person name="Mikkelsen T."/>
            <person name="Mlenga V."/>
            <person name="Moru K."/>
            <person name="Mozes J."/>
            <person name="Mulrain L."/>
            <person name="Munson G."/>
            <person name="Naylor J."/>
            <person name="Newes C."/>
            <person name="Nguyen C."/>
            <person name="Nguyen N."/>
            <person name="Nguyen T."/>
            <person name="Nicol R."/>
            <person name="Nielsen C."/>
            <person name="Nizzari M."/>
            <person name="Norbu C."/>
            <person name="Norbu N."/>
            <person name="O'donnell P."/>
            <person name="Okoawo O."/>
            <person name="O'leary S."/>
            <person name="Omotosho B."/>
            <person name="O'neill K."/>
            <person name="Osman S."/>
            <person name="Parker S."/>
            <person name="Perrin D."/>
            <person name="Phunkhang P."/>
            <person name="Piqani B."/>
            <person name="Purcell S."/>
            <person name="Rachupka T."/>
            <person name="Ramasamy U."/>
            <person name="Rameau R."/>
            <person name="Ray V."/>
            <person name="Raymond C."/>
            <person name="Retta R."/>
            <person name="Richardson S."/>
            <person name="Rise C."/>
            <person name="Rodriguez J."/>
            <person name="Rogers J."/>
            <person name="Rogov P."/>
            <person name="Rutman M."/>
            <person name="Schupbach R."/>
            <person name="Seaman C."/>
            <person name="Settipalli S."/>
            <person name="Sharpe T."/>
            <person name="Sheridan J."/>
            <person name="Sherpa N."/>
            <person name="Shi J."/>
            <person name="Smirnov S."/>
            <person name="Smith C."/>
            <person name="Sougnez C."/>
            <person name="Spencer B."/>
            <person name="Stalker J."/>
            <person name="Stange-thomann N."/>
            <person name="Stavropoulos S."/>
            <person name="Stetson K."/>
            <person name="Stone C."/>
            <person name="Stone S."/>
            <person name="Stubbs M."/>
            <person name="Talamas J."/>
            <person name="Tchuinga P."/>
            <person name="Tenzing P."/>
            <person name="Tesfaye S."/>
            <person name="Theodore J."/>
            <person name="Thoulutsang Y."/>
            <person name="Topham K."/>
            <person name="Towey S."/>
            <person name="Tsamla T."/>
            <person name="Tsomo N."/>
            <person name="Vallee D."/>
            <person name="Vassiliev H."/>
            <person name="Venkataraman V."/>
            <person name="Vinson J."/>
            <person name="Vo A."/>
            <person name="Wade C."/>
            <person name="Wang S."/>
            <person name="Wangchuk T."/>
            <person name="Wangdi T."/>
            <person name="Whittaker C."/>
            <person name="Wilkinson J."/>
            <person name="Wu Y."/>
            <person name="Wyman D."/>
            <person name="Yadav S."/>
            <person name="Yang S."/>
            <person name="Yang X."/>
            <person name="Yeager S."/>
            <person name="Yee E."/>
            <person name="Young G."/>
            <person name="Zainoun J."/>
            <person name="Zembeck L."/>
            <person name="Zimmer A."/>
            <person name="Zody M."/>
            <person name="Lander E."/>
        </authorList>
    </citation>
    <scope>NUCLEOTIDE SEQUENCE [LARGE SCALE GENOMIC DNA]</scope>
</reference>
<reference evidence="5" key="1">
    <citation type="journal article" date="1999" name="Int. J. Dev. Biol.">
        <title>Identification and characterization of maternally expressed genes with mRNAs that are segregated with the endoplasm of early ascidian embryos.</title>
        <authorList>
            <person name="Imai K."/>
            <person name="Satoh N."/>
            <person name="Satou Y."/>
        </authorList>
    </citation>
    <scope>NUCLEOTIDE SEQUENCE</scope>
</reference>
<dbReference type="Gene3D" id="2.30.42.10">
    <property type="match status" value="1"/>
</dbReference>
<dbReference type="GO" id="GO:0030054">
    <property type="term" value="C:cell junction"/>
    <property type="evidence" value="ECO:0007669"/>
    <property type="project" value="TreeGrafter"/>
</dbReference>
<gene>
    <name evidence="5" type="primary">CsEndo-3</name>
</gene>
<dbReference type="SUPFAM" id="SSF50156">
    <property type="entry name" value="PDZ domain-like"/>
    <property type="match status" value="1"/>
</dbReference>
<dbReference type="EMBL" id="AB024927">
    <property type="protein sequence ID" value="BAA76285.1"/>
    <property type="molecule type" value="mRNA"/>
</dbReference>
<keyword evidence="3" id="KW-0812">Transmembrane</keyword>
<dbReference type="GeneTree" id="ENSGT00830000128402"/>
<comment type="subcellular location">
    <subcellularLocation>
        <location evidence="1">Membrane</location>
    </subcellularLocation>
</comment>
<keyword evidence="7" id="KW-1185">Reference proteome</keyword>
<dbReference type="InterPro" id="IPR036034">
    <property type="entry name" value="PDZ_sf"/>
</dbReference>
<dbReference type="AlphaFoldDB" id="Q9XY06"/>
<proteinExistence type="evidence at transcript level"/>
<dbReference type="Pfam" id="PF00595">
    <property type="entry name" value="PDZ"/>
    <property type="match status" value="1"/>
</dbReference>
<protein>
    <submittedName>
        <fullName evidence="5">CsENDO-3</fullName>
    </submittedName>
</protein>
<dbReference type="OMA" id="GRDQPHV"/>
<dbReference type="HOGENOM" id="CLU_149433_1_0_1"/>
<evidence type="ECO:0000313" key="7">
    <source>
        <dbReference type="Proteomes" id="UP000007875"/>
    </source>
</evidence>
<evidence type="ECO:0000256" key="2">
    <source>
        <dbReference type="ARBA" id="ARBA00023136"/>
    </source>
</evidence>
<dbReference type="GO" id="GO:0016323">
    <property type="term" value="C:basolateral plasma membrane"/>
    <property type="evidence" value="ECO:0007669"/>
    <property type="project" value="TreeGrafter"/>
</dbReference>
<evidence type="ECO:0000256" key="3">
    <source>
        <dbReference type="SAM" id="Phobius"/>
    </source>
</evidence>
<dbReference type="InterPro" id="IPR050614">
    <property type="entry name" value="Synaptic_Scaffolding_LAP-MAGUK"/>
</dbReference>
<name>Q9XY06_CIOSA</name>
<dbReference type="Proteomes" id="UP000007875">
    <property type="component" value="Unassembled WGS sequence"/>
</dbReference>
<reference evidence="6" key="3">
    <citation type="submission" date="2025-05" db="UniProtKB">
        <authorList>
            <consortium name="Ensembl"/>
        </authorList>
    </citation>
    <scope>IDENTIFICATION</scope>
</reference>
<dbReference type="GO" id="GO:0043113">
    <property type="term" value="P:receptor clustering"/>
    <property type="evidence" value="ECO:0007669"/>
    <property type="project" value="TreeGrafter"/>
</dbReference>